<dbReference type="Pfam" id="PF01232">
    <property type="entry name" value="Mannitol_dh"/>
    <property type="match status" value="1"/>
</dbReference>
<keyword evidence="11" id="KW-1185">Reference proteome</keyword>
<dbReference type="SUPFAM" id="SSF48179">
    <property type="entry name" value="6-phosphogluconate dehydrogenase C-terminal domain-like"/>
    <property type="match status" value="1"/>
</dbReference>
<evidence type="ECO:0000313" key="11">
    <source>
        <dbReference type="Proteomes" id="UP000196778"/>
    </source>
</evidence>
<name>A0A1R4I9J4_9MICO</name>
<dbReference type="GO" id="GO:0019592">
    <property type="term" value="P:mannitol catabolic process"/>
    <property type="evidence" value="ECO:0007669"/>
    <property type="project" value="TreeGrafter"/>
</dbReference>
<reference evidence="11" key="1">
    <citation type="submission" date="2017-02" db="EMBL/GenBank/DDBJ databases">
        <authorList>
            <person name="Dridi B."/>
        </authorList>
    </citation>
    <scope>NUCLEOTIDE SEQUENCE [LARGE SCALE GENOMIC DNA]</scope>
    <source>
        <strain evidence="11">EB411</strain>
    </source>
</reference>
<dbReference type="SUPFAM" id="SSF51735">
    <property type="entry name" value="NAD(P)-binding Rossmann-fold domains"/>
    <property type="match status" value="1"/>
</dbReference>
<evidence type="ECO:0000256" key="2">
    <source>
        <dbReference type="ARBA" id="ARBA00012939"/>
    </source>
</evidence>
<dbReference type="Pfam" id="PF08125">
    <property type="entry name" value="Mannitol_dh_C"/>
    <property type="match status" value="1"/>
</dbReference>
<dbReference type="Gene3D" id="3.40.50.720">
    <property type="entry name" value="NAD(P)-binding Rossmann-like Domain"/>
    <property type="match status" value="1"/>
</dbReference>
<dbReference type="InterPro" id="IPR023028">
    <property type="entry name" value="Mannitol_1_phos_5_DH"/>
</dbReference>
<gene>
    <name evidence="7" type="primary">mtlD</name>
    <name evidence="10" type="ORF">FM119_00435</name>
</gene>
<comment type="catalytic activity">
    <reaction evidence="6 7">
        <text>D-mannitol 1-phosphate + NAD(+) = beta-D-fructose 6-phosphate + NADH + H(+)</text>
        <dbReference type="Rhea" id="RHEA:19661"/>
        <dbReference type="ChEBI" id="CHEBI:15378"/>
        <dbReference type="ChEBI" id="CHEBI:57540"/>
        <dbReference type="ChEBI" id="CHEBI:57634"/>
        <dbReference type="ChEBI" id="CHEBI:57945"/>
        <dbReference type="ChEBI" id="CHEBI:61381"/>
        <dbReference type="EC" id="1.1.1.17"/>
    </reaction>
</comment>
<dbReference type="PANTHER" id="PTHR30524:SF0">
    <property type="entry name" value="ALTRONATE OXIDOREDUCTASE-RELATED"/>
    <property type="match status" value="1"/>
</dbReference>
<evidence type="ECO:0000256" key="3">
    <source>
        <dbReference type="ARBA" id="ARBA00016219"/>
    </source>
</evidence>
<dbReference type="NCBIfam" id="NF002652">
    <property type="entry name" value="PRK02318.2-5"/>
    <property type="match status" value="1"/>
</dbReference>
<dbReference type="OrthoDB" id="271711at2"/>
<dbReference type="InterPro" id="IPR013131">
    <property type="entry name" value="Mannitol_DH_N"/>
</dbReference>
<evidence type="ECO:0000256" key="6">
    <source>
        <dbReference type="ARBA" id="ARBA00048615"/>
    </source>
</evidence>
<dbReference type="HAMAP" id="MF_00196">
    <property type="entry name" value="Mannitol_dehydrog"/>
    <property type="match status" value="1"/>
</dbReference>
<evidence type="ECO:0000313" key="10">
    <source>
        <dbReference type="EMBL" id="SJN16274.1"/>
    </source>
</evidence>
<keyword evidence="4 7" id="KW-0560">Oxidoreductase</keyword>
<protein>
    <recommendedName>
        <fullName evidence="3 7">Mannitol-1-phosphate 5-dehydrogenase</fullName>
        <ecNumber evidence="2 7">1.1.1.17</ecNumber>
    </recommendedName>
</protein>
<evidence type="ECO:0000256" key="5">
    <source>
        <dbReference type="ARBA" id="ARBA00023027"/>
    </source>
</evidence>
<dbReference type="InterPro" id="IPR013118">
    <property type="entry name" value="Mannitol_DH_C"/>
</dbReference>
<dbReference type="EMBL" id="FUKR01000004">
    <property type="protein sequence ID" value="SJN16274.1"/>
    <property type="molecule type" value="Genomic_DNA"/>
</dbReference>
<dbReference type="Proteomes" id="UP000196778">
    <property type="component" value="Unassembled WGS sequence"/>
</dbReference>
<accession>A0A1R4I9J4</accession>
<keyword evidence="5 7" id="KW-0520">NAD</keyword>
<dbReference type="GO" id="GO:0005829">
    <property type="term" value="C:cytosol"/>
    <property type="evidence" value="ECO:0007669"/>
    <property type="project" value="TreeGrafter"/>
</dbReference>
<dbReference type="InterPro" id="IPR036291">
    <property type="entry name" value="NAD(P)-bd_dom_sf"/>
</dbReference>
<comment type="similarity">
    <text evidence="1 7">Belongs to the mannitol dehydrogenase family.</text>
</comment>
<feature type="domain" description="Mannitol dehydrogenase C-terminal" evidence="9">
    <location>
        <begin position="200"/>
        <end position="340"/>
    </location>
</feature>
<evidence type="ECO:0000256" key="7">
    <source>
        <dbReference type="HAMAP-Rule" id="MF_00196"/>
    </source>
</evidence>
<proteinExistence type="inferred from homology"/>
<sequence>MLAVHFGAGNIGRGFIGLLLAEAGYEVVFADVNADMVDTINRLGGYAVHEVGQGAREHSVTGVRAVNSVTQGEELVELIARADVVTTAVGPSILPRIAPAIAAGILARPADAAPVWVMACENAVGASAQLAEAVAVEAGDRADEVARRSVFANTAVDRIVPAQDPDGADVTVEAFHEWTIERGDRTDAPEIPGAHPVDALGPYIERKLFTVNTGHATVAYLGYAAGVESIADAIAVPEIAARVEAVLAETSALLIAEHGFGAEALGDYRATVLQRFANRALPDTTVRVGRAPLRKLGAGERFIAPARRLADHGIEPTALLSIVPAVLAFDPAGDDEVEQLRRIRAELTPEAAVTRVTGVAEGEPLYAALVDAFRRADEADLPAD</sequence>
<feature type="domain" description="Mannitol dehydrogenase N-terminal" evidence="8">
    <location>
        <begin position="2"/>
        <end position="184"/>
    </location>
</feature>
<dbReference type="EC" id="1.1.1.17" evidence="2 7"/>
<dbReference type="InterPro" id="IPR008927">
    <property type="entry name" value="6-PGluconate_DH-like_C_sf"/>
</dbReference>
<dbReference type="PANTHER" id="PTHR30524">
    <property type="entry name" value="MANNITOL-1-PHOSPHATE 5-DEHYDROGENASE"/>
    <property type="match status" value="1"/>
</dbReference>
<dbReference type="RefSeq" id="WP_087135724.1">
    <property type="nucleotide sequence ID" value="NZ_FUKR01000004.1"/>
</dbReference>
<evidence type="ECO:0000259" key="8">
    <source>
        <dbReference type="Pfam" id="PF01232"/>
    </source>
</evidence>
<dbReference type="Gene3D" id="1.10.1040.10">
    <property type="entry name" value="N-(1-d-carboxylethyl)-l-norvaline Dehydrogenase, domain 2"/>
    <property type="match status" value="1"/>
</dbReference>
<evidence type="ECO:0000256" key="1">
    <source>
        <dbReference type="ARBA" id="ARBA00006541"/>
    </source>
</evidence>
<organism evidence="10 11">
    <name type="scientific">Mycetocola reblochoni REB411</name>
    <dbReference type="NCBI Taxonomy" id="1255698"/>
    <lineage>
        <taxon>Bacteria</taxon>
        <taxon>Bacillati</taxon>
        <taxon>Actinomycetota</taxon>
        <taxon>Actinomycetes</taxon>
        <taxon>Micrococcales</taxon>
        <taxon>Microbacteriaceae</taxon>
        <taxon>Mycetocola</taxon>
    </lineage>
</organism>
<evidence type="ECO:0000259" key="9">
    <source>
        <dbReference type="Pfam" id="PF08125"/>
    </source>
</evidence>
<dbReference type="GO" id="GO:0008926">
    <property type="term" value="F:mannitol-1-phosphate 5-dehydrogenase activity"/>
    <property type="evidence" value="ECO:0007669"/>
    <property type="project" value="UniProtKB-UniRule"/>
</dbReference>
<dbReference type="PRINTS" id="PR00084">
    <property type="entry name" value="MTLDHDRGNASE"/>
</dbReference>
<feature type="binding site" evidence="7">
    <location>
        <begin position="3"/>
        <end position="14"/>
    </location>
    <ligand>
        <name>NAD(+)</name>
        <dbReference type="ChEBI" id="CHEBI:57540"/>
    </ligand>
</feature>
<evidence type="ECO:0000256" key="4">
    <source>
        <dbReference type="ARBA" id="ARBA00023002"/>
    </source>
</evidence>
<dbReference type="InterPro" id="IPR013328">
    <property type="entry name" value="6PGD_dom2"/>
</dbReference>
<dbReference type="InterPro" id="IPR000669">
    <property type="entry name" value="Mannitol_DH"/>
</dbReference>
<dbReference type="AlphaFoldDB" id="A0A1R4I9J4"/>